<dbReference type="CDD" id="cd07302">
    <property type="entry name" value="CHD"/>
    <property type="match status" value="2"/>
</dbReference>
<dbReference type="SUPFAM" id="SSF81653">
    <property type="entry name" value="Calcium ATPase, transduction domain A"/>
    <property type="match status" value="1"/>
</dbReference>
<dbReference type="PROSITE" id="PS50125">
    <property type="entry name" value="GUANYLATE_CYCLASE_2"/>
    <property type="match status" value="2"/>
</dbReference>
<evidence type="ECO:0000313" key="11">
    <source>
        <dbReference type="EMBL" id="EGZ07538.1"/>
    </source>
</evidence>
<dbReference type="Gene3D" id="3.30.70.1230">
    <property type="entry name" value="Nucleotide cyclase"/>
    <property type="match status" value="2"/>
</dbReference>
<feature type="region of interest" description="Disordered" evidence="8">
    <location>
        <begin position="669"/>
        <end position="713"/>
    </location>
</feature>
<feature type="region of interest" description="Disordered" evidence="8">
    <location>
        <begin position="593"/>
        <end position="619"/>
    </location>
</feature>
<dbReference type="InterPro" id="IPR008250">
    <property type="entry name" value="ATPase_P-typ_transduc_dom_A_sf"/>
</dbReference>
<feature type="transmembrane region" description="Helical" evidence="9">
    <location>
        <begin position="2155"/>
        <end position="2176"/>
    </location>
</feature>
<dbReference type="InterPro" id="IPR001757">
    <property type="entry name" value="P_typ_ATPase"/>
</dbReference>
<comment type="subcellular location">
    <subcellularLocation>
        <location evidence="1">Membrane</location>
        <topology evidence="1">Multi-pass membrane protein</topology>
    </subcellularLocation>
</comment>
<feature type="transmembrane region" description="Helical" evidence="9">
    <location>
        <begin position="1386"/>
        <end position="1409"/>
    </location>
</feature>
<dbReference type="SMART" id="SM00044">
    <property type="entry name" value="CYCc"/>
    <property type="match status" value="2"/>
</dbReference>
<dbReference type="STRING" id="1094619.G5AAA9"/>
<feature type="transmembrane region" description="Helical" evidence="9">
    <location>
        <begin position="1316"/>
        <end position="1337"/>
    </location>
</feature>
<dbReference type="SUPFAM" id="SSF56784">
    <property type="entry name" value="HAD-like"/>
    <property type="match status" value="1"/>
</dbReference>
<dbReference type="SFLD" id="SFLDF00027">
    <property type="entry name" value="p-type_atpase"/>
    <property type="match status" value="1"/>
</dbReference>
<feature type="region of interest" description="Disordered" evidence="8">
    <location>
        <begin position="2632"/>
        <end position="2676"/>
    </location>
</feature>
<evidence type="ECO:0000256" key="7">
    <source>
        <dbReference type="ARBA" id="ARBA00023136"/>
    </source>
</evidence>
<feature type="region of interest" description="Disordered" evidence="8">
    <location>
        <begin position="1100"/>
        <end position="1124"/>
    </location>
</feature>
<feature type="transmembrane region" description="Helical" evidence="9">
    <location>
        <begin position="1647"/>
        <end position="1665"/>
    </location>
</feature>
<name>G5AAA9_PHYSP</name>
<dbReference type="GO" id="GO:0005886">
    <property type="term" value="C:plasma membrane"/>
    <property type="evidence" value="ECO:0007669"/>
    <property type="project" value="TreeGrafter"/>
</dbReference>
<feature type="domain" description="Guanylate cyclase" evidence="10">
    <location>
        <begin position="1824"/>
        <end position="1953"/>
    </location>
</feature>
<dbReference type="PRINTS" id="PR00119">
    <property type="entry name" value="CATATPASE"/>
</dbReference>
<keyword evidence="4" id="KW-0460">Magnesium</keyword>
<feature type="transmembrane region" description="Helical" evidence="9">
    <location>
        <begin position="1707"/>
        <end position="1730"/>
    </location>
</feature>
<keyword evidence="12" id="KW-1185">Reference proteome</keyword>
<evidence type="ECO:0000313" key="12">
    <source>
        <dbReference type="Proteomes" id="UP000002640"/>
    </source>
</evidence>
<dbReference type="Proteomes" id="UP000002640">
    <property type="component" value="Unassembled WGS sequence"/>
</dbReference>
<dbReference type="Gene3D" id="3.40.1110.10">
    <property type="entry name" value="Calcium-transporting ATPase, cytoplasmic domain N"/>
    <property type="match status" value="1"/>
</dbReference>
<dbReference type="GO" id="GO:0046872">
    <property type="term" value="F:metal ion binding"/>
    <property type="evidence" value="ECO:0007669"/>
    <property type="project" value="UniProtKB-KW"/>
</dbReference>
<dbReference type="SFLD" id="SFLDG00002">
    <property type="entry name" value="C1.7:_P-type_atpase_like"/>
    <property type="match status" value="1"/>
</dbReference>
<keyword evidence="5" id="KW-1278">Translocase</keyword>
<dbReference type="InterPro" id="IPR023214">
    <property type="entry name" value="HAD_sf"/>
</dbReference>
<keyword evidence="2 9" id="KW-0812">Transmembrane</keyword>
<keyword evidence="7 9" id="KW-0472">Membrane</keyword>
<dbReference type="PROSITE" id="PS00154">
    <property type="entry name" value="ATPASE_E1_E2"/>
    <property type="match status" value="1"/>
</dbReference>
<dbReference type="Gene3D" id="2.70.150.10">
    <property type="entry name" value="Calcium-transporting ATPase, cytoplasmic transduction domain A"/>
    <property type="match status" value="1"/>
</dbReference>
<feature type="transmembrane region" description="Helical" evidence="9">
    <location>
        <begin position="1621"/>
        <end position="1641"/>
    </location>
</feature>
<keyword evidence="3" id="KW-0479">Metal-binding</keyword>
<dbReference type="InterPro" id="IPR044492">
    <property type="entry name" value="P_typ_ATPase_HD_dom"/>
</dbReference>
<dbReference type="PANTHER" id="PTHR24092">
    <property type="entry name" value="PROBABLE PHOSPHOLIPID-TRANSPORTING ATPASE"/>
    <property type="match status" value="1"/>
</dbReference>
<evidence type="ECO:0000256" key="3">
    <source>
        <dbReference type="ARBA" id="ARBA00022723"/>
    </source>
</evidence>
<dbReference type="Gene3D" id="3.40.50.1000">
    <property type="entry name" value="HAD superfamily/HAD-like"/>
    <property type="match status" value="2"/>
</dbReference>
<feature type="transmembrane region" description="Helical" evidence="9">
    <location>
        <begin position="1233"/>
        <end position="1254"/>
    </location>
</feature>
<feature type="compositionally biased region" description="Polar residues" evidence="8">
    <location>
        <begin position="702"/>
        <end position="712"/>
    </location>
</feature>
<keyword evidence="6 9" id="KW-1133">Transmembrane helix</keyword>
<feature type="transmembrane region" description="Helical" evidence="9">
    <location>
        <begin position="1357"/>
        <end position="1374"/>
    </location>
</feature>
<feature type="transmembrane region" description="Helical" evidence="9">
    <location>
        <begin position="474"/>
        <end position="493"/>
    </location>
</feature>
<dbReference type="SUPFAM" id="SSF81660">
    <property type="entry name" value="Metal cation-transporting ATPase, ATP-binding domain N"/>
    <property type="match status" value="1"/>
</dbReference>
<dbReference type="InterPro" id="IPR032630">
    <property type="entry name" value="P_typ_ATPase_c"/>
</dbReference>
<feature type="region of interest" description="Disordered" evidence="8">
    <location>
        <begin position="1"/>
        <end position="55"/>
    </location>
</feature>
<proteinExistence type="predicted"/>
<feature type="transmembrane region" description="Helical" evidence="9">
    <location>
        <begin position="2253"/>
        <end position="2272"/>
    </location>
</feature>
<dbReference type="InParanoid" id="G5AAA9"/>
<dbReference type="InterPro" id="IPR032631">
    <property type="entry name" value="P-type_ATPase_N"/>
</dbReference>
<gene>
    <name evidence="11" type="ORF">PHYSODRAFT_529491</name>
</gene>
<dbReference type="GO" id="GO:0016887">
    <property type="term" value="F:ATP hydrolysis activity"/>
    <property type="evidence" value="ECO:0007669"/>
    <property type="project" value="InterPro"/>
</dbReference>
<feature type="transmembrane region" description="Helical" evidence="9">
    <location>
        <begin position="1677"/>
        <end position="1695"/>
    </location>
</feature>
<dbReference type="OMA" id="AYLEINM"/>
<dbReference type="NCBIfam" id="TIGR01494">
    <property type="entry name" value="ATPase_P-type"/>
    <property type="match status" value="1"/>
</dbReference>
<feature type="compositionally biased region" description="Gly residues" evidence="8">
    <location>
        <begin position="2632"/>
        <end position="2645"/>
    </location>
</feature>
<feature type="transmembrane region" description="Helical" evidence="9">
    <location>
        <begin position="1751"/>
        <end position="1768"/>
    </location>
</feature>
<dbReference type="InterPro" id="IPR029787">
    <property type="entry name" value="Nucleotide_cyclase"/>
</dbReference>
<feature type="compositionally biased region" description="Low complexity" evidence="8">
    <location>
        <begin position="31"/>
        <end position="46"/>
    </location>
</feature>
<dbReference type="KEGG" id="psoj:PHYSODRAFT_529491"/>
<evidence type="ECO:0000256" key="9">
    <source>
        <dbReference type="SAM" id="Phobius"/>
    </source>
</evidence>
<feature type="compositionally biased region" description="Basic and acidic residues" evidence="8">
    <location>
        <begin position="686"/>
        <end position="701"/>
    </location>
</feature>
<evidence type="ECO:0000256" key="2">
    <source>
        <dbReference type="ARBA" id="ARBA00022692"/>
    </source>
</evidence>
<accession>G5AAA9</accession>
<reference evidence="11 12" key="1">
    <citation type="journal article" date="2006" name="Science">
        <title>Phytophthora genome sequences uncover evolutionary origins and mechanisms of pathogenesis.</title>
        <authorList>
            <person name="Tyler B.M."/>
            <person name="Tripathy S."/>
            <person name="Zhang X."/>
            <person name="Dehal P."/>
            <person name="Jiang R.H."/>
            <person name="Aerts A."/>
            <person name="Arredondo F.D."/>
            <person name="Baxter L."/>
            <person name="Bensasson D."/>
            <person name="Beynon J.L."/>
            <person name="Chapman J."/>
            <person name="Damasceno C.M."/>
            <person name="Dorrance A.E."/>
            <person name="Dou D."/>
            <person name="Dickerman A.W."/>
            <person name="Dubchak I.L."/>
            <person name="Garbelotto M."/>
            <person name="Gijzen M."/>
            <person name="Gordon S.G."/>
            <person name="Govers F."/>
            <person name="Grunwald N.J."/>
            <person name="Huang W."/>
            <person name="Ivors K.L."/>
            <person name="Jones R.W."/>
            <person name="Kamoun S."/>
            <person name="Krampis K."/>
            <person name="Lamour K.H."/>
            <person name="Lee M.K."/>
            <person name="McDonald W.H."/>
            <person name="Medina M."/>
            <person name="Meijer H.J."/>
            <person name="Nordberg E.K."/>
            <person name="Maclean D.J."/>
            <person name="Ospina-Giraldo M.D."/>
            <person name="Morris P.F."/>
            <person name="Phuntumart V."/>
            <person name="Putnam N.H."/>
            <person name="Rash S."/>
            <person name="Rose J.K."/>
            <person name="Sakihama Y."/>
            <person name="Salamov A.A."/>
            <person name="Savidor A."/>
            <person name="Scheuring C.F."/>
            <person name="Smith B.M."/>
            <person name="Sobral B.W."/>
            <person name="Terry A."/>
            <person name="Torto-Alalibo T.A."/>
            <person name="Win J."/>
            <person name="Xu Z."/>
            <person name="Zhang H."/>
            <person name="Grigoriev I.V."/>
            <person name="Rokhsar D.S."/>
            <person name="Boore J.L."/>
        </authorList>
    </citation>
    <scope>NUCLEOTIDE SEQUENCE [LARGE SCALE GENOMIC DNA]</scope>
    <source>
        <strain evidence="11 12">P6497</strain>
    </source>
</reference>
<feature type="transmembrane region" description="Helical" evidence="9">
    <location>
        <begin position="1429"/>
        <end position="1452"/>
    </location>
</feature>
<dbReference type="Pfam" id="PF16209">
    <property type="entry name" value="PhoLip_ATPase_N"/>
    <property type="match status" value="1"/>
</dbReference>
<evidence type="ECO:0000256" key="8">
    <source>
        <dbReference type="SAM" id="MobiDB-lite"/>
    </source>
</evidence>
<dbReference type="InterPro" id="IPR018303">
    <property type="entry name" value="ATPase_P-typ_P_site"/>
</dbReference>
<dbReference type="GO" id="GO:0140326">
    <property type="term" value="F:ATPase-coupled intramembrane lipid transporter activity"/>
    <property type="evidence" value="ECO:0007669"/>
    <property type="project" value="TreeGrafter"/>
</dbReference>
<dbReference type="InterPro" id="IPR023299">
    <property type="entry name" value="ATPase_P-typ_cyto_dom_N"/>
</dbReference>
<dbReference type="SUPFAM" id="SSF81665">
    <property type="entry name" value="Calcium ATPase, transmembrane domain M"/>
    <property type="match status" value="1"/>
</dbReference>
<feature type="transmembrane region" description="Helical" evidence="9">
    <location>
        <begin position="423"/>
        <end position="447"/>
    </location>
</feature>
<evidence type="ECO:0000256" key="1">
    <source>
        <dbReference type="ARBA" id="ARBA00004141"/>
    </source>
</evidence>
<dbReference type="SFLD" id="SFLDS00003">
    <property type="entry name" value="Haloacid_Dehalogenase"/>
    <property type="match status" value="1"/>
</dbReference>
<feature type="transmembrane region" description="Helical" evidence="9">
    <location>
        <begin position="2292"/>
        <end position="2312"/>
    </location>
</feature>
<dbReference type="FunFam" id="3.30.70.1230:FF:000045">
    <property type="entry name" value="Phospholipid-transporting ATPase"/>
    <property type="match status" value="1"/>
</dbReference>
<dbReference type="SMR" id="G5AAA9"/>
<protein>
    <recommendedName>
        <fullName evidence="10">Guanylate cyclase domain-containing protein</fullName>
    </recommendedName>
</protein>
<feature type="compositionally biased region" description="Polar residues" evidence="8">
    <location>
        <begin position="674"/>
        <end position="685"/>
    </location>
</feature>
<dbReference type="RefSeq" id="XP_009537104.1">
    <property type="nucleotide sequence ID" value="XM_009538809.1"/>
</dbReference>
<feature type="transmembrane region" description="Helical" evidence="9">
    <location>
        <begin position="2228"/>
        <end position="2246"/>
    </location>
</feature>
<feature type="transmembrane region" description="Helical" evidence="9">
    <location>
        <begin position="2196"/>
        <end position="2216"/>
    </location>
</feature>
<dbReference type="GO" id="GO:0045332">
    <property type="term" value="P:phospholipid translocation"/>
    <property type="evidence" value="ECO:0007669"/>
    <property type="project" value="TreeGrafter"/>
</dbReference>
<evidence type="ECO:0000256" key="4">
    <source>
        <dbReference type="ARBA" id="ARBA00022842"/>
    </source>
</evidence>
<dbReference type="GO" id="GO:0009190">
    <property type="term" value="P:cyclic nucleotide biosynthetic process"/>
    <property type="evidence" value="ECO:0007669"/>
    <property type="project" value="InterPro"/>
</dbReference>
<dbReference type="InterPro" id="IPR001054">
    <property type="entry name" value="A/G_cyclase"/>
</dbReference>
<evidence type="ECO:0000259" key="10">
    <source>
        <dbReference type="PROSITE" id="PS50125"/>
    </source>
</evidence>
<dbReference type="InterPro" id="IPR023298">
    <property type="entry name" value="ATPase_P-typ_TM_dom_sf"/>
</dbReference>
<feature type="transmembrane region" description="Helical" evidence="9">
    <location>
        <begin position="1266"/>
        <end position="1286"/>
    </location>
</feature>
<dbReference type="GeneID" id="20661371"/>
<dbReference type="EMBL" id="JH159162">
    <property type="protein sequence ID" value="EGZ07538.1"/>
    <property type="molecule type" value="Genomic_DNA"/>
</dbReference>
<feature type="domain" description="Guanylate cyclase" evidence="10">
    <location>
        <begin position="2360"/>
        <end position="2579"/>
    </location>
</feature>
<dbReference type="Pfam" id="PF16212">
    <property type="entry name" value="PhoLip_ATPase_C"/>
    <property type="match status" value="1"/>
</dbReference>
<dbReference type="PANTHER" id="PTHR24092:SF150">
    <property type="entry name" value="PHOSPHOLIPID-TRANSPORTING ATPASE"/>
    <property type="match status" value="1"/>
</dbReference>
<dbReference type="InterPro" id="IPR036412">
    <property type="entry name" value="HAD-like_sf"/>
</dbReference>
<dbReference type="GO" id="GO:0035556">
    <property type="term" value="P:intracellular signal transduction"/>
    <property type="evidence" value="ECO:0007669"/>
    <property type="project" value="InterPro"/>
</dbReference>
<organism evidence="11 12">
    <name type="scientific">Phytophthora sojae (strain P6497)</name>
    <name type="common">Soybean stem and root rot agent</name>
    <name type="synonym">Phytophthora megasperma f. sp. glycines</name>
    <dbReference type="NCBI Taxonomy" id="1094619"/>
    <lineage>
        <taxon>Eukaryota</taxon>
        <taxon>Sar</taxon>
        <taxon>Stramenopiles</taxon>
        <taxon>Oomycota</taxon>
        <taxon>Peronosporomycetes</taxon>
        <taxon>Peronosporales</taxon>
        <taxon>Peronosporaceae</taxon>
        <taxon>Phytophthora</taxon>
    </lineage>
</organism>
<sequence length="2676" mass="297491">MASSLHPQAFRSGISSFPSPVSDVTLVSQKVDATSSADAVTATSTRTSKKPHEKPSLFSRLFRRNRVGDQPREGCDGGAGGDCDNNSQELSKSRLLFVNDVRRTMAYAAYMQKNHHGDPYWTNTVCSSKYTTLNFLPKSLFEQFRRVANFYFLIISLLQLCTNLSPTNEYSTIGPLMLVLTATMIKEGLEDRARHQQDWIVNHGKVETLNGELEVGGKKNAQPADEFSRTLQLGDFQAIFWKNLRVGHVVKIHDQEQVPADIVILFSSQDNGEAMCETSSLDGESNLKVRHCVKWSQIVPRSPKDFADTIHGEIRCEAPNKRLYSFDGVMRISHSRLQVVGEPPAPAVQSRPIEEVQTSQGSTPAAEEIPITIENVLLRGMKLCNTKWVVGVVVGGGNDTKLVQNMKAIPSKFSRLDRIANRCIFLIFSVLFGVCCFSSVQAALFAIKVHNKPSYAAAVPYIEKFHPAYFLEAWVTYLILYNNMVPISLYISLEVVKWYQAKRIENDPKMYCSTTGRGVTARTSNVNEDLGQIKYIFSDKTGTLTKNQMLFKVCSIGGIIFDGSNMHLRRAAQAGSDDLSGGSDMMIKLGSSSAVRGGSAGRDGSADGRRKSKHVSVTEKDVRSYTQMIKFVENPTRFSGKEVHAVELARPFFRCLLLCHSASVAVEESAASADQSGDTRSATGRTRSESADGSMRAESRRQSGVNSFTSNHAAGEASDAFPSLKGDRKFFGSSPDEVALLNAALEFDCVYERRDGDVIHIRLFGKSESYQLLALNEFDSTRKCMSVVVKKLNRDDSDGRRQDLKLARVRDTLGDLDHALETDLDALSSDSESEDQDILVFSKGADTVMFANACKDQDISKLALHVHYFAAMALRTLLLGYRTLSMAEYLEWKCEFDAAKKALSNREQLCVGVARQIEKSTRLLGATGVEDLLQDGVRECISQLSLGGINIWMLTGDKDETAISVAHMCGLIGPKSKMIIIKGKNKQDCLDEIAKARRKLKREGVWVPGVASQDISLVINGEALEHLLADALTSSTIKAQSSYVSSNQVAPHSSNTSHSDPAFHASATMDMLRSERDAHGGRLSRSMSSKSMGNLPFQAAQMVQNSRHRSSSRPGTTRSSITETNGGAQLAHELFLELASQCRTVVACRLSPMQKAQVVSLMKSAPGTPLTLAVGDGGNDVSMIQEAHVGIGIYGHEGMQAVRAADFAIVTFRDLSRLLLVHGRWNHRRVARVILFSFYKNMALIMTLFLFSFFNGYSGQTLYESYLMVGWNVLYTILPIFVLGITDEDIRDSAVMRFPFVYRSSLRRSELSIRGLSFWVVNALFHSLLVFVFVKNAMGMVSSRHSHANGLFPDGTAVYGALIITVTLKASLHMQCLHRWTRAHYISLFGGFVVYILFVAAYSQAYRMFPTFDVFRDFSGLAQILFSEMLFWVLLFFTSVTCICFDLTIMYLRKMYLPTSNDIILEIDSGLGELPTLPVRNADGSVDNRAAKLIYSSSGRSDEGSYAGIGTGIAAGGSARSEKGELAPSLLEGEWSQQFRDFDLPTEHDELSKQLVSIQRELAQEIGHPDPLSQEDDAHSSRALRVQPPVHPLTLEFMGEEHQRLEEEYEYTFAFRERSRVILCLKVMAFMIPLYAVYEVLWERETSYIWIRVGYFVCDLLFMRFARTRFFVQNYQLSILLPYSMIGMALTLTISDTGKFAAALYPVGLFVVIRVKFLYALMLSIYNFAFYMLADRLNSLDYENGVDVSDLMLFALYLVFVIAFGSYACYSLQITMRRDFLQSRSLLIEQKRSTQILKNMLPEHVVQRMQKGDTLISEDEQDVTILFCDIADFASFVNRFSPTEVVSLLDRVYSLFDQICQKHGVRKMETVGKTYMACAGLQGKDQGREAALRAVSMALDMLSCLEKCRASNGNGIKLRIGVHSGRVVSGLVGMKKQQFSLFGDTVNTASRMQSTGITGRCQISQVTYKKLVGHFSFEERQIDVKGKGSMTTYLVGDPLTDVAQMACLGQLEFSTKRDSVLMSQSVINVRRPFEQDFLVATRNRILHSARQRWKKYDPIRMLLGTPPDLASFGGTDTSESVEQHMLTEIRLLNMCFRDEEMENKYLENTLSDRVEGARTTLLALAVYASFTCMRDLLVEIFSVLSSDAPQKEISATMYVILLFIRSPFAIVAILVARRVRDEFVFYSEVKLRNVLLGFYLIGLFVFTLAEALLWGLNYKADIDTSPRYVNLCLDTVLAMFVVSNGRSILYRHVVVFNVLALVMVSITTLVSLQAYHQDAAKFNSKFKTSYPIVLTYFSVVANIIASQSVEFFTRRQIWLKTRTQLETMNADRLLYQMLPAAVVMRLKEGEMVCDQHQQVGILFSDIKGFTSIASQAATAQVVNILASLFCAFDKLTEKHGVFKMQTIGDAYVIVSGLPYVDMSLGPGLVTSSASTADMSNADASMSVAPAGSTGIPAGIASTLARLSSNRVLPLERKSEIIGNDGNPRGSGAKLRSHLLRRSTLKHKHQMHLRNHIHDLLAMARDMHKEVRKVQDPNTGERLQMRIGIHVGNIIGGVIGTTTLRYDMWGPDALTANELESNGVPEKILVSPIVQEVVKDMIDIRCTFHRKINFTNTPMMDTYLVEFIEPDGSGGKGGTAGSGGRINSGKQLNEPIRPGSVCSDDSKNHAGAGSEPT</sequence>
<feature type="compositionally biased region" description="Low complexity" evidence="8">
    <location>
        <begin position="1112"/>
        <end position="1122"/>
    </location>
</feature>
<dbReference type="Pfam" id="PF00211">
    <property type="entry name" value="Guanylate_cyc"/>
    <property type="match status" value="3"/>
</dbReference>
<evidence type="ECO:0000256" key="5">
    <source>
        <dbReference type="ARBA" id="ARBA00022967"/>
    </source>
</evidence>
<dbReference type="GO" id="GO:0005524">
    <property type="term" value="F:ATP binding"/>
    <property type="evidence" value="ECO:0007669"/>
    <property type="project" value="InterPro"/>
</dbReference>
<evidence type="ECO:0000256" key="6">
    <source>
        <dbReference type="ARBA" id="ARBA00022989"/>
    </source>
</evidence>
<dbReference type="SUPFAM" id="SSF55073">
    <property type="entry name" value="Nucleotide cyclase"/>
    <property type="match status" value="2"/>
</dbReference>